<dbReference type="InterPro" id="IPR016143">
    <property type="entry name" value="Citrate_synth-like_sm_a-sub"/>
</dbReference>
<accession>A0A849A0X5</accession>
<evidence type="ECO:0000256" key="4">
    <source>
        <dbReference type="ARBA" id="ARBA00049288"/>
    </source>
</evidence>
<comment type="similarity">
    <text evidence="2 5 7">Belongs to the citrate synthase family.</text>
</comment>
<keyword evidence="3 5" id="KW-0808">Transferase</keyword>
<feature type="active site" evidence="6">
    <location>
        <position position="294"/>
    </location>
</feature>
<dbReference type="Gene3D" id="1.10.230.10">
    <property type="entry name" value="Cytochrome P450-Terp, domain 2"/>
    <property type="match status" value="1"/>
</dbReference>
<dbReference type="SUPFAM" id="SSF48256">
    <property type="entry name" value="Citrate synthase"/>
    <property type="match status" value="1"/>
</dbReference>
<evidence type="ECO:0000256" key="2">
    <source>
        <dbReference type="ARBA" id="ARBA00010566"/>
    </source>
</evidence>
<comment type="pathway">
    <text evidence="1">Carbohydrate metabolism; tricarboxylic acid cycle.</text>
</comment>
<dbReference type="RefSeq" id="WP_171198278.1">
    <property type="nucleotide sequence ID" value="NZ_JABEND010000001.1"/>
</dbReference>
<dbReference type="Gene3D" id="1.10.580.10">
    <property type="entry name" value="Citrate Synthase, domain 1"/>
    <property type="match status" value="1"/>
</dbReference>
<dbReference type="GO" id="GO:0006099">
    <property type="term" value="P:tricarboxylic acid cycle"/>
    <property type="evidence" value="ECO:0007669"/>
    <property type="project" value="UniProtKB-UniPathway"/>
</dbReference>
<dbReference type="InterPro" id="IPR019810">
    <property type="entry name" value="Citrate_synthase_AS"/>
</dbReference>
<name>A0A849A0X5_9ACTN</name>
<feature type="active site" evidence="6">
    <location>
        <position position="352"/>
    </location>
</feature>
<comment type="catalytic activity">
    <reaction evidence="4">
        <text>oxaloacetate + acetyl-CoA + H2O = citrate + CoA + H(+)</text>
        <dbReference type="Rhea" id="RHEA:16845"/>
        <dbReference type="ChEBI" id="CHEBI:15377"/>
        <dbReference type="ChEBI" id="CHEBI:15378"/>
        <dbReference type="ChEBI" id="CHEBI:16452"/>
        <dbReference type="ChEBI" id="CHEBI:16947"/>
        <dbReference type="ChEBI" id="CHEBI:57287"/>
        <dbReference type="ChEBI" id="CHEBI:57288"/>
        <dbReference type="EC" id="2.3.3.16"/>
    </reaction>
</comment>
<sequence>MTAPAAKTAATLDVPPGLAGVRVAATTIGDVRGDEGFYHFGPYSAVELARSRGFEDVRYLMFNGRLPNGSESPAAPAQLPAQLQQLLPAIGRAGRKAHPLAALRTALSLLAQLDDAAPLWDSDPAQRMAAAQRVCAVTPVILAALHRFRTGVGNGAGTDVGSDVGNDVGSDVANERGATIEPGPGATARYWLAQVSTASDPTDPRLVGAIDAYLASTADHGFNASTFTARTVASSGADLYSAVCAAIGTFSGPLHGGAPDRALDSLDEIGDPARTADWVREKVAAGDRIMGFGHPVYRTEDPRAAMLRDIAQELAAAGFDPELAERAVAVERQVLATLRELKPDRPLGTNVEFYAGVVMEQCGIPRELFTPTFAVSRVVGWSAHILEQASDRKIIRPSAAYVGAAPPQPVPALTQPPLK</sequence>
<dbReference type="EMBL" id="JABEND010000001">
    <property type="protein sequence ID" value="NNG34684.1"/>
    <property type="molecule type" value="Genomic_DNA"/>
</dbReference>
<dbReference type="UniPathway" id="UPA00223"/>
<dbReference type="FunFam" id="1.10.230.10:FF:000007">
    <property type="entry name" value="Citrate synthase"/>
    <property type="match status" value="1"/>
</dbReference>
<dbReference type="AlphaFoldDB" id="A0A849A0X5"/>
<dbReference type="InterPro" id="IPR016142">
    <property type="entry name" value="Citrate_synth-like_lrg_a-sub"/>
</dbReference>
<protein>
    <recommendedName>
        <fullName evidence="5">Citrate synthase</fullName>
    </recommendedName>
</protein>
<gene>
    <name evidence="8" type="ORF">HKD39_02885</name>
</gene>
<dbReference type="Proteomes" id="UP000562984">
    <property type="component" value="Unassembled WGS sequence"/>
</dbReference>
<evidence type="ECO:0000313" key="9">
    <source>
        <dbReference type="Proteomes" id="UP000562984"/>
    </source>
</evidence>
<evidence type="ECO:0000256" key="6">
    <source>
        <dbReference type="PIRSR" id="PIRSR001369-1"/>
    </source>
</evidence>
<dbReference type="PANTHER" id="PTHR11739:SF23">
    <property type="entry name" value="CITRATE SYNTHASE 2-RELATED"/>
    <property type="match status" value="1"/>
</dbReference>
<dbReference type="PANTHER" id="PTHR11739">
    <property type="entry name" value="CITRATE SYNTHASE"/>
    <property type="match status" value="1"/>
</dbReference>
<reference evidence="8 9" key="1">
    <citation type="submission" date="2020-05" db="EMBL/GenBank/DDBJ databases">
        <title>Nakamurella sp. DB0629 isolated from air conditioner.</title>
        <authorList>
            <person name="Kim D.H."/>
            <person name="Kim D.-U."/>
        </authorList>
    </citation>
    <scope>NUCLEOTIDE SEQUENCE [LARGE SCALE GENOMIC DNA]</scope>
    <source>
        <strain evidence="8 9">DB0629</strain>
    </source>
</reference>
<dbReference type="GO" id="GO:0005829">
    <property type="term" value="C:cytosol"/>
    <property type="evidence" value="ECO:0007669"/>
    <property type="project" value="TreeGrafter"/>
</dbReference>
<comment type="caution">
    <text evidence="8">The sequence shown here is derived from an EMBL/GenBank/DDBJ whole genome shotgun (WGS) entry which is preliminary data.</text>
</comment>
<evidence type="ECO:0000256" key="3">
    <source>
        <dbReference type="ARBA" id="ARBA00022679"/>
    </source>
</evidence>
<keyword evidence="9" id="KW-1185">Reference proteome</keyword>
<dbReference type="GO" id="GO:0036440">
    <property type="term" value="F:citrate synthase activity"/>
    <property type="evidence" value="ECO:0007669"/>
    <property type="project" value="UniProtKB-EC"/>
</dbReference>
<dbReference type="PROSITE" id="PS00480">
    <property type="entry name" value="CITRATE_SYNTHASE"/>
    <property type="match status" value="1"/>
</dbReference>
<organism evidence="8 9">
    <name type="scientific">Nakamurella aerolata</name>
    <dbReference type="NCBI Taxonomy" id="1656892"/>
    <lineage>
        <taxon>Bacteria</taxon>
        <taxon>Bacillati</taxon>
        <taxon>Actinomycetota</taxon>
        <taxon>Actinomycetes</taxon>
        <taxon>Nakamurellales</taxon>
        <taxon>Nakamurellaceae</taxon>
        <taxon>Nakamurella</taxon>
    </lineage>
</organism>
<dbReference type="GO" id="GO:0005975">
    <property type="term" value="P:carbohydrate metabolic process"/>
    <property type="evidence" value="ECO:0007669"/>
    <property type="project" value="TreeGrafter"/>
</dbReference>
<evidence type="ECO:0000256" key="7">
    <source>
        <dbReference type="RuleBase" id="RU003406"/>
    </source>
</evidence>
<dbReference type="InterPro" id="IPR024176">
    <property type="entry name" value="Citrate_synthase_bac-typ"/>
</dbReference>
<dbReference type="InterPro" id="IPR002020">
    <property type="entry name" value="Citrate_synthase"/>
</dbReference>
<dbReference type="Pfam" id="PF00285">
    <property type="entry name" value="Citrate_synt"/>
    <property type="match status" value="1"/>
</dbReference>
<evidence type="ECO:0000313" key="8">
    <source>
        <dbReference type="EMBL" id="NNG34684.1"/>
    </source>
</evidence>
<dbReference type="PRINTS" id="PR00143">
    <property type="entry name" value="CITRTSNTHASE"/>
</dbReference>
<evidence type="ECO:0000256" key="1">
    <source>
        <dbReference type="ARBA" id="ARBA00005163"/>
    </source>
</evidence>
<evidence type="ECO:0000256" key="5">
    <source>
        <dbReference type="PIRNR" id="PIRNR001369"/>
    </source>
</evidence>
<dbReference type="InterPro" id="IPR036969">
    <property type="entry name" value="Citrate_synthase_sf"/>
</dbReference>
<proteinExistence type="inferred from homology"/>
<dbReference type="PIRSF" id="PIRSF001369">
    <property type="entry name" value="Citrate_synth"/>
    <property type="match status" value="1"/>
</dbReference>